<comment type="similarity">
    <text evidence="1">Belongs to the N(4)/N(6)-methyltransferase family.</text>
</comment>
<dbReference type="RefSeq" id="WP_309522145.1">
    <property type="nucleotide sequence ID" value="NZ_JAVIXS010000006.1"/>
</dbReference>
<dbReference type="InterPro" id="IPR002052">
    <property type="entry name" value="DNA_methylase_N6_adenine_CS"/>
</dbReference>
<dbReference type="GO" id="GO:0032259">
    <property type="term" value="P:methylation"/>
    <property type="evidence" value="ECO:0007669"/>
    <property type="project" value="UniProtKB-KW"/>
</dbReference>
<dbReference type="Pfam" id="PF01555">
    <property type="entry name" value="N6_N4_Mtase"/>
    <property type="match status" value="1"/>
</dbReference>
<evidence type="ECO:0000256" key="4">
    <source>
        <dbReference type="ARBA" id="ARBA00022679"/>
    </source>
</evidence>
<evidence type="ECO:0000256" key="5">
    <source>
        <dbReference type="ARBA" id="ARBA00022691"/>
    </source>
</evidence>
<dbReference type="PRINTS" id="PR00506">
    <property type="entry name" value="D21N6MTFRASE"/>
</dbReference>
<evidence type="ECO:0000313" key="8">
    <source>
        <dbReference type="EMBL" id="MDR4952614.1"/>
    </source>
</evidence>
<dbReference type="InterPro" id="IPR002295">
    <property type="entry name" value="N4/N6-MTase_EcoPI_Mod-like"/>
</dbReference>
<accession>A0ABU1E481</accession>
<evidence type="ECO:0000259" key="7">
    <source>
        <dbReference type="Pfam" id="PF01555"/>
    </source>
</evidence>
<evidence type="ECO:0000313" key="9">
    <source>
        <dbReference type="Proteomes" id="UP001260959"/>
    </source>
</evidence>
<keyword evidence="4 8" id="KW-0808">Transferase</keyword>
<keyword evidence="5" id="KW-0949">S-adenosyl-L-methionine</keyword>
<keyword evidence="3 8" id="KW-0489">Methyltransferase</keyword>
<dbReference type="EC" id="2.1.1.72" evidence="2"/>
<reference evidence="8 9" key="1">
    <citation type="submission" date="2023-08" db="EMBL/GenBank/DDBJ databases">
        <authorList>
            <person name="Maltman C."/>
        </authorList>
    </citation>
    <scope>NUCLEOTIDE SEQUENCE [LARGE SCALE GENOMIC DNA]</scope>
    <source>
        <strain evidence="8 9">ES2</strain>
    </source>
</reference>
<dbReference type="PANTHER" id="PTHR13370">
    <property type="entry name" value="RNA METHYLASE-RELATED"/>
    <property type="match status" value="1"/>
</dbReference>
<comment type="catalytic activity">
    <reaction evidence="6">
        <text>a 2'-deoxyadenosine in DNA + S-adenosyl-L-methionine = an N(6)-methyl-2'-deoxyadenosine in DNA + S-adenosyl-L-homocysteine + H(+)</text>
        <dbReference type="Rhea" id="RHEA:15197"/>
        <dbReference type="Rhea" id="RHEA-COMP:12418"/>
        <dbReference type="Rhea" id="RHEA-COMP:12419"/>
        <dbReference type="ChEBI" id="CHEBI:15378"/>
        <dbReference type="ChEBI" id="CHEBI:57856"/>
        <dbReference type="ChEBI" id="CHEBI:59789"/>
        <dbReference type="ChEBI" id="CHEBI:90615"/>
        <dbReference type="ChEBI" id="CHEBI:90616"/>
        <dbReference type="EC" id="2.1.1.72"/>
    </reaction>
</comment>
<sequence length="642" mass="74596">MKNLTIQEREFLMECLASGSSIPDDFKEKIFPTIHKEYELRYAGKMRKEDLLSDQDGTFAVPLQVEKIYNGKREKFEDDWRNLLVFGDNLQFLKTIYKNEDPLIKDKIKRNVKLIYIDPPFATENDFNTQSGQKAYSDKAKGSEFIEFIRKRLIVAKEILADDGVIFVHLDWKKSHYIKIILDEIFGEKNFKNEIIWNYDKWTSPSSSSFQKNHDTIFYYSKSATNYFVPQLEITKNLQEKYEKGYSLGGGGGSTGLVVYDENSPKVKELIQSGKYKVVYAGKKGKPVSDVWRIPFINPVASERTDYPTQKPEELLKRIIESTTAPGDIVLDFFAGSGTTAAVAEKLGRRWISCDIGKYSFYTIQKRLLSIQDSKDYENPKKKYSKFAKTFATVNTGIYDLAKMQDLNQDTYIEFVLQLFEVTPKKTVKKGFTFHGERKDGYPVIVWDYWSNKESNIDIFFLENLHKNLSKSISKRVYIIAPANAVDFISDFHEIDDIRYYFLKIPYQIIKELHPKSFAKIRQPKSKSQVNDLDNAIGFYFSLQPEVEVDYKDNKIIIRKFISNFREEETNKELDNFESLSMVIIDENFDGSDFIMTQCLFGEDIKRSENILTIPLFTNSSQVCVIFIDVYGNEFKQVITTE</sequence>
<evidence type="ECO:0000256" key="6">
    <source>
        <dbReference type="ARBA" id="ARBA00047942"/>
    </source>
</evidence>
<feature type="domain" description="DNA methylase N-4/N-6" evidence="7">
    <location>
        <begin position="112"/>
        <end position="365"/>
    </location>
</feature>
<proteinExistence type="inferred from homology"/>
<evidence type="ECO:0000256" key="3">
    <source>
        <dbReference type="ARBA" id="ARBA00022603"/>
    </source>
</evidence>
<name>A0ABU1E481_9FLAO</name>
<dbReference type="PROSITE" id="PS00092">
    <property type="entry name" value="N6_MTASE"/>
    <property type="match status" value="1"/>
</dbReference>
<keyword evidence="9" id="KW-1185">Reference proteome</keyword>
<organism evidence="8 9">
    <name type="scientific">Chryseobacterium metallicongregator</name>
    <dbReference type="NCBI Taxonomy" id="3073042"/>
    <lineage>
        <taxon>Bacteria</taxon>
        <taxon>Pseudomonadati</taxon>
        <taxon>Bacteroidota</taxon>
        <taxon>Flavobacteriia</taxon>
        <taxon>Flavobacteriales</taxon>
        <taxon>Weeksellaceae</taxon>
        <taxon>Chryseobacterium group</taxon>
        <taxon>Chryseobacterium</taxon>
    </lineage>
</organism>
<dbReference type="Gene3D" id="3.40.50.150">
    <property type="entry name" value="Vaccinia Virus protein VP39"/>
    <property type="match status" value="1"/>
</dbReference>
<dbReference type="SUPFAM" id="SSF53335">
    <property type="entry name" value="S-adenosyl-L-methionine-dependent methyltransferases"/>
    <property type="match status" value="1"/>
</dbReference>
<dbReference type="InterPro" id="IPR002941">
    <property type="entry name" value="DNA_methylase_N4/N6"/>
</dbReference>
<comment type="caution">
    <text evidence="8">The sequence shown here is derived from an EMBL/GenBank/DDBJ whole genome shotgun (WGS) entry which is preliminary data.</text>
</comment>
<dbReference type="GO" id="GO:0008168">
    <property type="term" value="F:methyltransferase activity"/>
    <property type="evidence" value="ECO:0007669"/>
    <property type="project" value="UniProtKB-KW"/>
</dbReference>
<dbReference type="Proteomes" id="UP001260959">
    <property type="component" value="Unassembled WGS sequence"/>
</dbReference>
<dbReference type="PANTHER" id="PTHR13370:SF24">
    <property type="entry name" value="TYPE III RESTRICTION-MODIFICATION ENZYME STYLTI MOD SUBUNIT"/>
    <property type="match status" value="1"/>
</dbReference>
<evidence type="ECO:0000256" key="2">
    <source>
        <dbReference type="ARBA" id="ARBA00011900"/>
    </source>
</evidence>
<protein>
    <recommendedName>
        <fullName evidence="2">site-specific DNA-methyltransferase (adenine-specific)</fullName>
        <ecNumber evidence="2">2.1.1.72</ecNumber>
    </recommendedName>
</protein>
<evidence type="ECO:0000256" key="1">
    <source>
        <dbReference type="ARBA" id="ARBA00006594"/>
    </source>
</evidence>
<dbReference type="EMBL" id="JAVIXS010000006">
    <property type="protein sequence ID" value="MDR4952614.1"/>
    <property type="molecule type" value="Genomic_DNA"/>
</dbReference>
<gene>
    <name evidence="8" type="ORF">REB14_10545</name>
</gene>
<dbReference type="InterPro" id="IPR029063">
    <property type="entry name" value="SAM-dependent_MTases_sf"/>
</dbReference>